<dbReference type="Proteomes" id="UP000019132">
    <property type="component" value="Unassembled WGS sequence"/>
</dbReference>
<dbReference type="EnsemblProtists" id="PYU1_T006627">
    <property type="protein sequence ID" value="PYU1_T006627"/>
    <property type="gene ID" value="PYU1_G006615"/>
</dbReference>
<dbReference type="AlphaFoldDB" id="K3WNT4"/>
<feature type="region of interest" description="Disordered" evidence="1">
    <location>
        <begin position="1"/>
        <end position="30"/>
    </location>
</feature>
<dbReference type="VEuPathDB" id="FungiDB:PYU1_G006615"/>
<feature type="compositionally biased region" description="Basic and acidic residues" evidence="1">
    <location>
        <begin position="20"/>
        <end position="30"/>
    </location>
</feature>
<keyword evidence="3" id="KW-1185">Reference proteome</keyword>
<dbReference type="EMBL" id="GL376635">
    <property type="status" value="NOT_ANNOTATED_CDS"/>
    <property type="molecule type" value="Genomic_DNA"/>
</dbReference>
<proteinExistence type="predicted"/>
<accession>K3WNT4</accession>
<name>K3WNT4_GLOUD</name>
<protein>
    <submittedName>
        <fullName evidence="2">Uncharacterized protein</fullName>
    </submittedName>
</protein>
<reference evidence="3" key="1">
    <citation type="journal article" date="2010" name="Genome Biol.">
        <title>Genome sequence of the necrotrophic plant pathogen Pythium ultimum reveals original pathogenicity mechanisms and effector repertoire.</title>
        <authorList>
            <person name="Levesque C.A."/>
            <person name="Brouwer H."/>
            <person name="Cano L."/>
            <person name="Hamilton J.P."/>
            <person name="Holt C."/>
            <person name="Huitema E."/>
            <person name="Raffaele S."/>
            <person name="Robideau G.P."/>
            <person name="Thines M."/>
            <person name="Win J."/>
            <person name="Zerillo M.M."/>
            <person name="Beakes G.W."/>
            <person name="Boore J.L."/>
            <person name="Busam D."/>
            <person name="Dumas B."/>
            <person name="Ferriera S."/>
            <person name="Fuerstenberg S.I."/>
            <person name="Gachon C.M."/>
            <person name="Gaulin E."/>
            <person name="Govers F."/>
            <person name="Grenville-Briggs L."/>
            <person name="Horner N."/>
            <person name="Hostetler J."/>
            <person name="Jiang R.H."/>
            <person name="Johnson J."/>
            <person name="Krajaejun T."/>
            <person name="Lin H."/>
            <person name="Meijer H.J."/>
            <person name="Moore B."/>
            <person name="Morris P."/>
            <person name="Phuntmart V."/>
            <person name="Puiu D."/>
            <person name="Shetty J."/>
            <person name="Stajich J.E."/>
            <person name="Tripathy S."/>
            <person name="Wawra S."/>
            <person name="van West P."/>
            <person name="Whitty B.R."/>
            <person name="Coutinho P.M."/>
            <person name="Henrissat B."/>
            <person name="Martin F."/>
            <person name="Thomas P.D."/>
            <person name="Tyler B.M."/>
            <person name="De Vries R.P."/>
            <person name="Kamoun S."/>
            <person name="Yandell M."/>
            <person name="Tisserat N."/>
            <person name="Buell C.R."/>
        </authorList>
    </citation>
    <scope>NUCLEOTIDE SEQUENCE</scope>
    <source>
        <strain evidence="3">DAOM:BR144</strain>
    </source>
</reference>
<organism evidence="2 3">
    <name type="scientific">Globisporangium ultimum (strain ATCC 200006 / CBS 805.95 / DAOM BR144)</name>
    <name type="common">Pythium ultimum</name>
    <dbReference type="NCBI Taxonomy" id="431595"/>
    <lineage>
        <taxon>Eukaryota</taxon>
        <taxon>Sar</taxon>
        <taxon>Stramenopiles</taxon>
        <taxon>Oomycota</taxon>
        <taxon>Peronosporomycetes</taxon>
        <taxon>Pythiales</taxon>
        <taxon>Pythiaceae</taxon>
        <taxon>Globisporangium</taxon>
    </lineage>
</organism>
<evidence type="ECO:0000313" key="3">
    <source>
        <dbReference type="Proteomes" id="UP000019132"/>
    </source>
</evidence>
<sequence length="320" mass="36272">MGKAATAASKRRGLYPSKSNSERGRAFRERQRQHEVDLLKAVTSFQSEIHSLLVARSLRSQRAQRTRHASTASLVKLVREYHALFRIGIPDPSVGAKRLGGVSEYHDLITRQRLFLESAFDPDFGRFGGKWDVESVVKWWKRYTRYHNGLCMYVDEVEMCGSDASPIVIALGRLRVQYTRNTLEYVFPHVSHDTPLVQRFVGKEVVYTFRNVYAFSGGGRIIAYEPTIDFVQPLLDAGSSIGDLSRLMQQARIGEHYMLGPGDDDDIDEADIFLLAEEILEEKDGDSNEIFSGSHPLPLADGVPRIRSKHEMDFILLHSE</sequence>
<dbReference type="InParanoid" id="K3WNT4"/>
<dbReference type="EnsemblProtists" id="PYU1_T006626">
    <property type="protein sequence ID" value="PYU1_T006626"/>
    <property type="gene ID" value="PYU1_G006614"/>
</dbReference>
<dbReference type="HOGENOM" id="CLU_050616_0_1_1"/>
<dbReference type="OMA" id="LIAENCM"/>
<accession>T1NX64</accession>
<dbReference type="VEuPathDB" id="FungiDB:PYU1_G006614"/>
<evidence type="ECO:0000256" key="1">
    <source>
        <dbReference type="SAM" id="MobiDB-lite"/>
    </source>
</evidence>
<evidence type="ECO:0000313" key="2">
    <source>
        <dbReference type="EnsemblProtists" id="PYU1_T006626"/>
    </source>
</evidence>
<dbReference type="eggNOG" id="ENOG502RBYV">
    <property type="taxonomic scope" value="Eukaryota"/>
</dbReference>
<reference evidence="2" key="3">
    <citation type="submission" date="2015-02" db="UniProtKB">
        <authorList>
            <consortium name="EnsemblProtists"/>
        </authorList>
    </citation>
    <scope>IDENTIFICATION</scope>
    <source>
        <strain evidence="2">DAOM BR144</strain>
    </source>
</reference>
<reference evidence="3" key="2">
    <citation type="submission" date="2010-04" db="EMBL/GenBank/DDBJ databases">
        <authorList>
            <person name="Buell R."/>
            <person name="Hamilton J."/>
            <person name="Hostetler J."/>
        </authorList>
    </citation>
    <scope>NUCLEOTIDE SEQUENCE [LARGE SCALE GENOMIC DNA]</scope>
    <source>
        <strain evidence="3">DAOM:BR144</strain>
    </source>
</reference>